<dbReference type="InterPro" id="IPR051829">
    <property type="entry name" value="Multiheme_Cytochr_ET"/>
</dbReference>
<feature type="domain" description="Doubled CXXCH motif" evidence="3">
    <location>
        <begin position="822"/>
        <end position="853"/>
    </location>
</feature>
<dbReference type="EMBL" id="BDJL01000049">
    <property type="protein sequence ID" value="GAV25546.1"/>
    <property type="molecule type" value="Genomic_DNA"/>
</dbReference>
<feature type="signal peptide" evidence="2">
    <location>
        <begin position="1"/>
        <end position="24"/>
    </location>
</feature>
<gene>
    <name evidence="6" type="ORF">ciss_14790</name>
</gene>
<dbReference type="InterPro" id="IPR010177">
    <property type="entry name" value="Paired_CXXCH_1"/>
</dbReference>
<accession>A0A1L8D2W8</accession>
<dbReference type="Pfam" id="PF09699">
    <property type="entry name" value="Paired_CXXCH_1"/>
    <property type="match status" value="2"/>
</dbReference>
<dbReference type="SUPFAM" id="SSF48695">
    <property type="entry name" value="Multiheme cytochromes"/>
    <property type="match status" value="2"/>
</dbReference>
<dbReference type="STRING" id="661089.ciss_14790"/>
<dbReference type="OrthoDB" id="9814800at2"/>
<dbReference type="InterPro" id="IPR023155">
    <property type="entry name" value="Cyt_c-552/4"/>
</dbReference>
<dbReference type="Pfam" id="PF13435">
    <property type="entry name" value="Cytochrome_C554"/>
    <property type="match status" value="1"/>
</dbReference>
<dbReference type="InterPro" id="IPR054337">
    <property type="entry name" value="Mtrc-MtrF-like_dom_II/IV"/>
</dbReference>
<feature type="chain" id="PRO_5038968668" evidence="2">
    <location>
        <begin position="25"/>
        <end position="896"/>
    </location>
</feature>
<dbReference type="PANTHER" id="PTHR35038:SF8">
    <property type="entry name" value="C-TYPE POLYHEME CYTOCHROME OMCC"/>
    <property type="match status" value="1"/>
</dbReference>
<dbReference type="RefSeq" id="WP_075865696.1">
    <property type="nucleotide sequence ID" value="NZ_BDJL01000049.1"/>
</dbReference>
<evidence type="ECO:0000259" key="5">
    <source>
        <dbReference type="Pfam" id="PF22113"/>
    </source>
</evidence>
<dbReference type="Pfam" id="PF22113">
    <property type="entry name" value="Mtrc-MtrF_II-IV_dom"/>
    <property type="match status" value="1"/>
</dbReference>
<sequence length="896" mass="99144">MRRTLLILMLVALFLLASTASALAAQLLAGATGSDSKGHYAPTVKKFLYEGSDANKTYYPNEIYLPNETNPANYRIHSNYSRNTDACAACHATHTAVGQTLLQWGSVYDTCMACHDGTIGTTYNVEEGYIGTTGKPTFGGMFGTGSEGSLSNHNVTGAVNVFAAPGGNITGNYEGNSTEDKTNVKAWDITFGCESCHSPHGLAGNARILNPNVNNYSFVNYKSSMNVVYDENNHYWYTRDAQNNKYQWLRSYPYNKGTQVWYNNKKLVEGKDYELNGTQGFTYIVSLNSADFPANADTSQIKVYFYPALKVTMSIENYLGITGDEKVQHKSGINSFCGACHTDYNTENFDADGDGEPNGSSDNLNGQYTEAYRHQVGFKIDEFEQYLPLTNMVYEEQSSTRKIMTCLTCHVAHGTSENYWSRTLTNSYWSGQSLTEIAGSSALKRAPNMGTCETCHRKGFAAEGYNSNTAQNVGVNPGTGDGLFTSTTAQYVGAAKCFDCHPSQSAAMKKALPGTADYQPLEVEVRYDGSTFTVTYDPVKYAKWKEQILHPKKIMPVNAIYLGTNRWVVYNILPEAIEKWEQSTMYSSGTNGLNKFPWDFKYAMGSKWKQRYVYSESGTLKVVTGPKTQFNAGYRGIAQGWVKYDSDTLGSKNFSSSCIGCHTTGWNGEFDAQAQFADPGVTCEACHGPGSNHVKAPSQDNIKNPARLTIRQQNDLCGSCHGRGKSYGFTDARYNGKDYIYGYKPGVSLMVYYKMFGYEGNLSLTYYYGSVSSGTYYYKRGTNERWDIQTGGSSNFWADNTSSGHHQQYIDFYQTKMFDTVSCITCHSSHSKPNANNMLKLSAGATCAQCHDSALDLAKYMPYTAKSAGNYDIRSHAFRASFSYPYSITNNVPGLR</sequence>
<feature type="domain" description="Doubled CXXCH motif" evidence="3">
    <location>
        <begin position="84"/>
        <end position="117"/>
    </location>
</feature>
<comment type="caution">
    <text evidence="6">The sequence shown here is derived from an EMBL/GenBank/DDBJ whole genome shotgun (WGS) entry which is preliminary data.</text>
</comment>
<reference evidence="7" key="1">
    <citation type="submission" date="2016-12" db="EMBL/GenBank/DDBJ databases">
        <title>Draft Genome Sequences od Carboxydothermus pertinax and islandicus, Hydrogenogenic Carboxydotrophic Bacteria.</title>
        <authorList>
            <person name="Fukuyama Y."/>
            <person name="Ohmae K."/>
            <person name="Yoneda Y."/>
            <person name="Yoshida T."/>
            <person name="Sako Y."/>
        </authorList>
    </citation>
    <scope>NUCLEOTIDE SEQUENCE [LARGE SCALE GENOMIC DNA]</scope>
    <source>
        <strain evidence="7">SET</strain>
    </source>
</reference>
<evidence type="ECO:0000259" key="3">
    <source>
        <dbReference type="Pfam" id="PF09699"/>
    </source>
</evidence>
<proteinExistence type="predicted"/>
<feature type="domain" description="Outer membrane cytochrome MtrC/MtrF-like" evidence="5">
    <location>
        <begin position="329"/>
        <end position="506"/>
    </location>
</feature>
<keyword evidence="1 2" id="KW-0732">Signal</keyword>
<evidence type="ECO:0000256" key="2">
    <source>
        <dbReference type="SAM" id="SignalP"/>
    </source>
</evidence>
<keyword evidence="7" id="KW-1185">Reference proteome</keyword>
<evidence type="ECO:0000313" key="7">
    <source>
        <dbReference type="Proteomes" id="UP000187338"/>
    </source>
</evidence>
<dbReference type="PANTHER" id="PTHR35038">
    <property type="entry name" value="DISSIMILATORY SULFITE REDUCTASE SIRA"/>
    <property type="match status" value="1"/>
</dbReference>
<name>A0A1L8D2W8_9THEO</name>
<evidence type="ECO:0000313" key="6">
    <source>
        <dbReference type="EMBL" id="GAV25546.1"/>
    </source>
</evidence>
<dbReference type="Proteomes" id="UP000187338">
    <property type="component" value="Unassembled WGS sequence"/>
</dbReference>
<protein>
    <submittedName>
        <fullName evidence="6">Uncharacterized protein</fullName>
    </submittedName>
</protein>
<evidence type="ECO:0000259" key="4">
    <source>
        <dbReference type="Pfam" id="PF13435"/>
    </source>
</evidence>
<dbReference type="AlphaFoldDB" id="A0A1L8D2W8"/>
<organism evidence="6 7">
    <name type="scientific">Carboxydothermus islandicus</name>
    <dbReference type="NCBI Taxonomy" id="661089"/>
    <lineage>
        <taxon>Bacteria</taxon>
        <taxon>Bacillati</taxon>
        <taxon>Bacillota</taxon>
        <taxon>Clostridia</taxon>
        <taxon>Thermoanaerobacterales</taxon>
        <taxon>Thermoanaerobacteraceae</taxon>
        <taxon>Carboxydothermus</taxon>
    </lineage>
</organism>
<dbReference type="Gene3D" id="1.10.1130.10">
    <property type="entry name" value="Flavocytochrome C3, Chain A"/>
    <property type="match status" value="1"/>
</dbReference>
<dbReference type="InterPro" id="IPR036280">
    <property type="entry name" value="Multihaem_cyt_sf"/>
</dbReference>
<evidence type="ECO:0000256" key="1">
    <source>
        <dbReference type="ARBA" id="ARBA00022729"/>
    </source>
</evidence>
<feature type="domain" description="Cytochrome c-552/4" evidence="4">
    <location>
        <begin position="654"/>
        <end position="688"/>
    </location>
</feature>